<evidence type="ECO:0000313" key="4">
    <source>
        <dbReference type="Proteomes" id="UP001596116"/>
    </source>
</evidence>
<dbReference type="Pfam" id="PF13439">
    <property type="entry name" value="Glyco_transf_4"/>
    <property type="match status" value="1"/>
</dbReference>
<dbReference type="InterPro" id="IPR001296">
    <property type="entry name" value="Glyco_trans_1"/>
</dbReference>
<feature type="domain" description="Glycosyltransferase subfamily 4-like N-terminal" evidence="2">
    <location>
        <begin position="27"/>
        <end position="190"/>
    </location>
</feature>
<dbReference type="GO" id="GO:0016757">
    <property type="term" value="F:glycosyltransferase activity"/>
    <property type="evidence" value="ECO:0007669"/>
    <property type="project" value="UniProtKB-KW"/>
</dbReference>
<dbReference type="PANTHER" id="PTHR45947">
    <property type="entry name" value="SULFOQUINOVOSYL TRANSFERASE SQD2"/>
    <property type="match status" value="1"/>
</dbReference>
<keyword evidence="3" id="KW-0328">Glycosyltransferase</keyword>
<feature type="domain" description="Glycosyl transferase family 1" evidence="1">
    <location>
        <begin position="203"/>
        <end position="361"/>
    </location>
</feature>
<sequence length="406" mass="45058">MNAPLTPSHRKLRVAIFSGNYNYVMDGPVRALNTLVAYLEREGHEVLVFAPTTSTPAFDHAGKLISIPSVPLPGRRSEYRLGLGLHGKAKRALDSFRPDIVHIAAPDYTGYGALNYARKFGVPAVASFHTRFDTYPRYYNLRWLEKYVTDYMRYFFNRCEHVYPPSHSMADELKRDGIGRDIRLWARGVDGDIFNPARRDMAWREANGFHTDDVVVAFVGRLVLEKGIDIFVDAFNRAKLNAPNLKALVVGDGPERETFANLLPGAVFAGYLQGEDLARAYASADIFFNPSITETFGNVTLEAMASGLPSVGASAAGSRSLIEDGVTGYVAEPNAAGFAEKLAMLANDAPLRRRFGRAAREHSARFSWDAVLAELVGHYYEALDQFQPSRRHARPRPEASARKRAA</sequence>
<evidence type="ECO:0000313" key="3">
    <source>
        <dbReference type="EMBL" id="MFC6034809.1"/>
    </source>
</evidence>
<evidence type="ECO:0000259" key="1">
    <source>
        <dbReference type="Pfam" id="PF00534"/>
    </source>
</evidence>
<organism evidence="3 4">
    <name type="scientific">Hyphococcus aureus</name>
    <dbReference type="NCBI Taxonomy" id="2666033"/>
    <lineage>
        <taxon>Bacteria</taxon>
        <taxon>Pseudomonadati</taxon>
        <taxon>Pseudomonadota</taxon>
        <taxon>Alphaproteobacteria</taxon>
        <taxon>Parvularculales</taxon>
        <taxon>Parvularculaceae</taxon>
        <taxon>Hyphococcus</taxon>
    </lineage>
</organism>
<comment type="caution">
    <text evidence="3">The sequence shown here is derived from an EMBL/GenBank/DDBJ whole genome shotgun (WGS) entry which is preliminary data.</text>
</comment>
<name>A0ABW1KSJ2_9PROT</name>
<dbReference type="Proteomes" id="UP001596116">
    <property type="component" value="Unassembled WGS sequence"/>
</dbReference>
<dbReference type="Gene3D" id="3.40.50.2000">
    <property type="entry name" value="Glycogen Phosphorylase B"/>
    <property type="match status" value="2"/>
</dbReference>
<dbReference type="InterPro" id="IPR050194">
    <property type="entry name" value="Glycosyltransferase_grp1"/>
</dbReference>
<protein>
    <submittedName>
        <fullName evidence="3">Glycosyltransferase family 4 protein</fullName>
        <ecNumber evidence="3">2.4.-.-</ecNumber>
    </submittedName>
</protein>
<dbReference type="InterPro" id="IPR028098">
    <property type="entry name" value="Glyco_trans_4-like_N"/>
</dbReference>
<keyword evidence="4" id="KW-1185">Reference proteome</keyword>
<gene>
    <name evidence="3" type="ORF">ACFMB1_04590</name>
</gene>
<dbReference type="SUPFAM" id="SSF53756">
    <property type="entry name" value="UDP-Glycosyltransferase/glycogen phosphorylase"/>
    <property type="match status" value="1"/>
</dbReference>
<dbReference type="RefSeq" id="WP_379879853.1">
    <property type="nucleotide sequence ID" value="NZ_JBHPON010000001.1"/>
</dbReference>
<dbReference type="EMBL" id="JBHPON010000001">
    <property type="protein sequence ID" value="MFC6034809.1"/>
    <property type="molecule type" value="Genomic_DNA"/>
</dbReference>
<proteinExistence type="predicted"/>
<dbReference type="Pfam" id="PF00534">
    <property type="entry name" value="Glycos_transf_1"/>
    <property type="match status" value="1"/>
</dbReference>
<evidence type="ECO:0000259" key="2">
    <source>
        <dbReference type="Pfam" id="PF13439"/>
    </source>
</evidence>
<dbReference type="PANTHER" id="PTHR45947:SF3">
    <property type="entry name" value="SULFOQUINOVOSYL TRANSFERASE SQD2"/>
    <property type="match status" value="1"/>
</dbReference>
<reference evidence="3 4" key="1">
    <citation type="submission" date="2024-09" db="EMBL/GenBank/DDBJ databases">
        <authorList>
            <person name="Zhang Z.-H."/>
        </authorList>
    </citation>
    <scope>NUCLEOTIDE SEQUENCE [LARGE SCALE GENOMIC DNA]</scope>
    <source>
        <strain evidence="3 4">HHTR114</strain>
    </source>
</reference>
<keyword evidence="3" id="KW-0808">Transferase</keyword>
<dbReference type="EC" id="2.4.-.-" evidence="3"/>
<accession>A0ABW1KSJ2</accession>
<dbReference type="CDD" id="cd03814">
    <property type="entry name" value="GT4-like"/>
    <property type="match status" value="1"/>
</dbReference>